<dbReference type="AlphaFoldDB" id="A0AAE3AZE9"/>
<evidence type="ECO:0000313" key="3">
    <source>
        <dbReference type="Proteomes" id="UP001199355"/>
    </source>
</evidence>
<dbReference type="InterPro" id="IPR001509">
    <property type="entry name" value="Epimerase_deHydtase"/>
</dbReference>
<dbReference type="PANTHER" id="PTHR43245">
    <property type="entry name" value="BIFUNCTIONAL POLYMYXIN RESISTANCE PROTEIN ARNA"/>
    <property type="match status" value="1"/>
</dbReference>
<protein>
    <submittedName>
        <fullName evidence="2">NAD-dependent epimerase/dehydratase family protein</fullName>
    </submittedName>
</protein>
<gene>
    <name evidence="2" type="ORF">LKD45_14030</name>
</gene>
<proteinExistence type="predicted"/>
<dbReference type="Gene3D" id="3.40.50.720">
    <property type="entry name" value="NAD(P)-binding Rossmann-like Domain"/>
    <property type="match status" value="1"/>
</dbReference>
<dbReference type="InterPro" id="IPR050177">
    <property type="entry name" value="Lipid_A_modif_metabolic_enz"/>
</dbReference>
<keyword evidence="3" id="KW-1185">Reference proteome</keyword>
<dbReference type="SUPFAM" id="SSF51735">
    <property type="entry name" value="NAD(P)-binding Rossmann-fold domains"/>
    <property type="match status" value="1"/>
</dbReference>
<sequence>MKKILVTGGTTFVSKYVAEYFVNAGYEVYVLNRNTKPQVQGVNLIEGDRHNLGGILKKTFFDVVTDITAYNAADIVDFVKELGSFGQYIMISSNAVYPEYGVQPFLEESEKSLNKFWGRYGTDKLEAENVLLEKVKDAYILRPPYLYGPMNNVYREAFVFDCALADRKFYLPKDGSMKLQFFHVKDLCGLMEVIIKNKPDEHILNVGNTEAVSIKEWVTKCYESLGKTPTFVNVTEAIEQRKYFSFYNYEYYLDVTRQSKIYPETISLEDGIKDAAKWYLEHKTDVNKKPYFEYIDSNLVER</sequence>
<feature type="domain" description="NAD-dependent epimerase/dehydratase" evidence="1">
    <location>
        <begin position="4"/>
        <end position="64"/>
    </location>
</feature>
<accession>A0AAE3AZE9</accession>
<dbReference type="InterPro" id="IPR036291">
    <property type="entry name" value="NAD(P)-bd_dom_sf"/>
</dbReference>
<evidence type="ECO:0000259" key="1">
    <source>
        <dbReference type="Pfam" id="PF01370"/>
    </source>
</evidence>
<name>A0AAE3AZE9_9FIRM</name>
<evidence type="ECO:0000313" key="2">
    <source>
        <dbReference type="EMBL" id="MCC2168789.1"/>
    </source>
</evidence>
<dbReference type="RefSeq" id="WP_308728889.1">
    <property type="nucleotide sequence ID" value="NZ_JAJEQF010000046.1"/>
</dbReference>
<feature type="domain" description="NAD-dependent epimerase/dehydratase" evidence="1">
    <location>
        <begin position="72"/>
        <end position="207"/>
    </location>
</feature>
<dbReference type="PANTHER" id="PTHR43245:SF11">
    <property type="entry name" value="LD23561P"/>
    <property type="match status" value="1"/>
</dbReference>
<dbReference type="Pfam" id="PF01370">
    <property type="entry name" value="Epimerase"/>
    <property type="match status" value="2"/>
</dbReference>
<comment type="caution">
    <text evidence="2">The sequence shown here is derived from an EMBL/GenBank/DDBJ whole genome shotgun (WGS) entry which is preliminary data.</text>
</comment>
<organism evidence="2 3">
    <name type="scientific">Gallintestinimicrobium propionicum</name>
    <dbReference type="NCBI Taxonomy" id="2981770"/>
    <lineage>
        <taxon>Bacteria</taxon>
        <taxon>Bacillati</taxon>
        <taxon>Bacillota</taxon>
        <taxon>Clostridia</taxon>
        <taxon>Lachnospirales</taxon>
        <taxon>Lachnospiraceae</taxon>
        <taxon>Gallintestinimicrobium</taxon>
    </lineage>
</organism>
<dbReference type="EMBL" id="JAJEQF010000046">
    <property type="protein sequence ID" value="MCC2168789.1"/>
    <property type="molecule type" value="Genomic_DNA"/>
</dbReference>
<reference evidence="2 3" key="1">
    <citation type="submission" date="2021-10" db="EMBL/GenBank/DDBJ databases">
        <title>Anaerobic single-cell dispensing facilitates the cultivation of human gut bacteria.</title>
        <authorList>
            <person name="Afrizal A."/>
        </authorList>
    </citation>
    <scope>NUCLEOTIDE SEQUENCE [LARGE SCALE GENOMIC DNA]</scope>
    <source>
        <strain evidence="2 3">CLA-AA-H244</strain>
    </source>
</reference>
<dbReference type="Proteomes" id="UP001199355">
    <property type="component" value="Unassembled WGS sequence"/>
</dbReference>